<gene>
    <name evidence="1" type="ORF">I0K15_19985</name>
</gene>
<dbReference type="GO" id="GO:0043565">
    <property type="term" value="F:sequence-specific DNA binding"/>
    <property type="evidence" value="ECO:0007669"/>
    <property type="project" value="InterPro"/>
</dbReference>
<organism evidence="1 2">
    <name type="scientific">Pontivivens ytuae</name>
    <dbReference type="NCBI Taxonomy" id="2789856"/>
    <lineage>
        <taxon>Bacteria</taxon>
        <taxon>Pseudomonadati</taxon>
        <taxon>Pseudomonadota</taxon>
        <taxon>Alphaproteobacteria</taxon>
        <taxon>Rhodobacterales</taxon>
        <taxon>Paracoccaceae</taxon>
        <taxon>Pontivivens</taxon>
    </lineage>
</organism>
<keyword evidence="2" id="KW-1185">Reference proteome</keyword>
<evidence type="ECO:0000313" key="2">
    <source>
        <dbReference type="Proteomes" id="UP000594800"/>
    </source>
</evidence>
<dbReference type="InterPro" id="IPR009534">
    <property type="entry name" value="DUF1153"/>
</dbReference>
<proteinExistence type="predicted"/>
<dbReference type="KEGG" id="poz:I0K15_19985"/>
<dbReference type="EMBL" id="CP064942">
    <property type="protein sequence ID" value="QPH54020.1"/>
    <property type="molecule type" value="Genomic_DNA"/>
</dbReference>
<dbReference type="Gene3D" id="1.10.10.10">
    <property type="entry name" value="Winged helix-like DNA-binding domain superfamily/Winged helix DNA-binding domain"/>
    <property type="match status" value="1"/>
</dbReference>
<dbReference type="Proteomes" id="UP000594800">
    <property type="component" value="Chromosome"/>
</dbReference>
<name>A0A7S9QCP3_9RHOB</name>
<dbReference type="Pfam" id="PF06627">
    <property type="entry name" value="DUF1153"/>
    <property type="match status" value="1"/>
</dbReference>
<dbReference type="InterPro" id="IPR036388">
    <property type="entry name" value="WH-like_DNA-bd_sf"/>
</dbReference>
<reference evidence="1 2" key="1">
    <citation type="submission" date="2020-11" db="EMBL/GenBank/DDBJ databases">
        <title>Description of Pontivivens ytuae sp. nov. isolated from deep sea sediment of Mariana Trench.</title>
        <authorList>
            <person name="Wang Z."/>
            <person name="Sun Q.-L."/>
            <person name="Xu X.-D."/>
            <person name="Tang Y.-Z."/>
            <person name="Zhang J."/>
        </authorList>
    </citation>
    <scope>NUCLEOTIDE SEQUENCE [LARGE SCALE GENOMIC DNA]</scope>
    <source>
        <strain evidence="1 2">MT2928</strain>
    </source>
</reference>
<dbReference type="InterPro" id="IPR010921">
    <property type="entry name" value="Trp_repressor/repl_initiator"/>
</dbReference>
<dbReference type="SUPFAM" id="SSF48295">
    <property type="entry name" value="TrpR-like"/>
    <property type="match status" value="1"/>
</dbReference>
<evidence type="ECO:0000313" key="1">
    <source>
        <dbReference type="EMBL" id="QPH54020.1"/>
    </source>
</evidence>
<sequence length="91" mass="10356">MYLKRSDRPIFVRDHEGRTISRADLPPADTKRWVAGRKAIVAAAVRGGMLTEDEACEMYDLSEEELAGWMESLARHGTNGLRVTTMQRYRS</sequence>
<protein>
    <submittedName>
        <fullName evidence="1">DUF1153 domain-containing protein</fullName>
    </submittedName>
</protein>
<accession>A0A7S9QCP3</accession>
<dbReference type="AlphaFoldDB" id="A0A7S9QCP3"/>